<name>A0A7G9UT06_9CAUD</name>
<dbReference type="InterPro" id="IPR036390">
    <property type="entry name" value="WH_DNA-bd_sf"/>
</dbReference>
<evidence type="ECO:0000313" key="3">
    <source>
        <dbReference type="Proteomes" id="UP000516126"/>
    </source>
</evidence>
<evidence type="ECO:0000313" key="2">
    <source>
        <dbReference type="EMBL" id="QNN97161.1"/>
    </source>
</evidence>
<dbReference type="Proteomes" id="UP000516126">
    <property type="component" value="Segment"/>
</dbReference>
<proteinExistence type="predicted"/>
<evidence type="ECO:0000256" key="1">
    <source>
        <dbReference type="SAM" id="MobiDB-lite"/>
    </source>
</evidence>
<keyword evidence="3" id="KW-1185">Reference proteome</keyword>
<protein>
    <submittedName>
        <fullName evidence="2">Uncharacterized protein</fullName>
    </submittedName>
</protein>
<accession>A0A7G9UT06</accession>
<dbReference type="RefSeq" id="YP_010738891.1">
    <property type="nucleotide sequence ID" value="NC_073033.1"/>
</dbReference>
<feature type="region of interest" description="Disordered" evidence="1">
    <location>
        <begin position="99"/>
        <end position="130"/>
    </location>
</feature>
<reference evidence="2 3" key="1">
    <citation type="submission" date="2020-06" db="EMBL/GenBank/DDBJ databases">
        <authorList>
            <person name="Tamanaha E."/>
            <person name="Walsh S.E."/>
            <person name="Anton B.P."/>
            <person name="Fomenkov A."/>
            <person name="Xu S.-Y."/>
            <person name="Weigele P.R."/>
        </authorList>
    </citation>
    <scope>NUCLEOTIDE SEQUENCE [LARGE SCALE GENOMIC DNA]</scope>
</reference>
<dbReference type="KEGG" id="vg:79586273"/>
<dbReference type="Gene3D" id="1.10.10.10">
    <property type="entry name" value="Winged helix-like DNA-binding domain superfamily/Winged helix DNA-binding domain"/>
    <property type="match status" value="1"/>
</dbReference>
<organism evidence="2 3">
    <name type="scientific">Xanthomonas phage Xp12</name>
    <dbReference type="NCBI Taxonomy" id="2746072"/>
    <lineage>
        <taxon>Viruses</taxon>
        <taxon>Duplodnaviria</taxon>
        <taxon>Heunggongvirae</taxon>
        <taxon>Uroviricota</taxon>
        <taxon>Caudoviricetes</taxon>
        <taxon>Mesyanzhinovviridae</taxon>
        <taxon>Bradleyvirinae</taxon>
        <taxon>Bosavirus</taxon>
        <taxon>Bosavirus Xp12</taxon>
    </lineage>
</organism>
<feature type="compositionally biased region" description="Basic and acidic residues" evidence="1">
    <location>
        <begin position="116"/>
        <end position="130"/>
    </location>
</feature>
<dbReference type="InterPro" id="IPR036388">
    <property type="entry name" value="WH-like_DNA-bd_sf"/>
</dbReference>
<dbReference type="SUPFAM" id="SSF46785">
    <property type="entry name" value="Winged helix' DNA-binding domain"/>
    <property type="match status" value="1"/>
</dbReference>
<sequence>MTAYSSVRKGVRAWLEANPGEHSISHIASQAGLDRDAVTDVLGKMRRAGEASCRPQGHRKLYRLIEGSVDTSRKVGGRDREAKREYDRLYFQRKSQELRRQRLSRLADEAAPPPEQPREERAETVAEFRRRGGKVEMLSAHWD</sequence>
<dbReference type="EMBL" id="MT664984">
    <property type="protein sequence ID" value="QNN97161.1"/>
    <property type="molecule type" value="Genomic_DNA"/>
</dbReference>
<feature type="compositionally biased region" description="Basic and acidic residues" evidence="1">
    <location>
        <begin position="99"/>
        <end position="108"/>
    </location>
</feature>
<dbReference type="GeneID" id="79586273"/>